<evidence type="ECO:0000256" key="3">
    <source>
        <dbReference type="ARBA" id="ARBA00022679"/>
    </source>
</evidence>
<comment type="caution">
    <text evidence="7">The sequence shown here is derived from an EMBL/GenBank/DDBJ whole genome shotgun (WGS) entry which is preliminary data.</text>
</comment>
<dbReference type="EMBL" id="MOXD01000005">
    <property type="protein sequence ID" value="OMQ22879.1"/>
    <property type="molecule type" value="Genomic_DNA"/>
</dbReference>
<dbReference type="Gene3D" id="1.20.1180.10">
    <property type="entry name" value="Udp N-acetylglucosamine O-acyltransferase, C-terminal domain"/>
    <property type="match status" value="1"/>
</dbReference>
<dbReference type="PANTHER" id="PTHR43480:SF1">
    <property type="entry name" value="ACYL-[ACYL-CARRIER-PROTEIN]--UDP-N-ACETYLGLUCOSAMINE O-ACYLTRANSFERASE, MITOCHONDRIAL-RELATED"/>
    <property type="match status" value="1"/>
</dbReference>
<keyword evidence="5 7" id="KW-0012">Acyltransferase</keyword>
<dbReference type="RefSeq" id="WP_076942167.1">
    <property type="nucleotide sequence ID" value="NZ_MOXD01000005.1"/>
</dbReference>
<gene>
    <name evidence="7" type="ORF">BMI79_10595</name>
</gene>
<evidence type="ECO:0000313" key="7">
    <source>
        <dbReference type="EMBL" id="OMQ22879.1"/>
    </source>
</evidence>
<keyword evidence="8" id="KW-1185">Reference proteome</keyword>
<dbReference type="STRING" id="2034155.BMI79_10595"/>
<organism evidence="7 8">
    <name type="scientific">Serratia oryzae</name>
    <dbReference type="NCBI Taxonomy" id="2034155"/>
    <lineage>
        <taxon>Bacteria</taxon>
        <taxon>Pseudomonadati</taxon>
        <taxon>Pseudomonadota</taxon>
        <taxon>Gammaproteobacteria</taxon>
        <taxon>Enterobacterales</taxon>
        <taxon>Yersiniaceae</taxon>
        <taxon>Serratia</taxon>
    </lineage>
</organism>
<dbReference type="InterPro" id="IPR010137">
    <property type="entry name" value="Lipid_A_LpxA"/>
</dbReference>
<dbReference type="GO" id="GO:0009245">
    <property type="term" value="P:lipid A biosynthetic process"/>
    <property type="evidence" value="ECO:0007669"/>
    <property type="project" value="UniProtKB-KW"/>
</dbReference>
<dbReference type="Gene3D" id="2.160.10.10">
    <property type="entry name" value="Hexapeptide repeat proteins"/>
    <property type="match status" value="1"/>
</dbReference>
<dbReference type="Proteomes" id="UP000216021">
    <property type="component" value="Unassembled WGS sequence"/>
</dbReference>
<dbReference type="OrthoDB" id="6493664at2"/>
<evidence type="ECO:0000313" key="8">
    <source>
        <dbReference type="Proteomes" id="UP000216021"/>
    </source>
</evidence>
<name>A0A1S8CKJ5_9GAMM</name>
<reference evidence="7 8" key="1">
    <citation type="submission" date="2016-11" db="EMBL/GenBank/DDBJ databases">
        <title>Rahnella oryzae sp. nov., isolated from rice root.</title>
        <authorList>
            <person name="Zhang X.-X."/>
            <person name="Zhang J."/>
        </authorList>
    </citation>
    <scope>NUCLEOTIDE SEQUENCE [LARGE SCALE GENOMIC DNA]</scope>
    <source>
        <strain evidence="7 8">J11-6</strain>
    </source>
</reference>
<dbReference type="PIRSF" id="PIRSF000456">
    <property type="entry name" value="UDP-GlcNAc_acltr"/>
    <property type="match status" value="1"/>
</dbReference>
<dbReference type="GO" id="GO:0008780">
    <property type="term" value="F:acyl-[acyl-carrier-protein]-UDP-N-acetylglucosamine O-acyltransferase activity"/>
    <property type="evidence" value="ECO:0007669"/>
    <property type="project" value="InterPro"/>
</dbReference>
<evidence type="ECO:0000256" key="1">
    <source>
        <dbReference type="ARBA" id="ARBA00022516"/>
    </source>
</evidence>
<keyword evidence="2" id="KW-0441">Lipid A biosynthesis</keyword>
<keyword evidence="3 7" id="KW-0808">Transferase</keyword>
<dbReference type="Pfam" id="PF13720">
    <property type="entry name" value="Acetyltransf_11"/>
    <property type="match status" value="1"/>
</dbReference>
<evidence type="ECO:0000256" key="2">
    <source>
        <dbReference type="ARBA" id="ARBA00022556"/>
    </source>
</evidence>
<dbReference type="PANTHER" id="PTHR43480">
    <property type="entry name" value="ACYL-[ACYL-CARRIER-PROTEIN]--UDP-N-ACETYLGLUCOSAMINE O-ACYLTRANSFERASE"/>
    <property type="match status" value="1"/>
</dbReference>
<keyword evidence="4" id="KW-0443">Lipid metabolism</keyword>
<evidence type="ECO:0000259" key="6">
    <source>
        <dbReference type="Pfam" id="PF13720"/>
    </source>
</evidence>
<proteinExistence type="predicted"/>
<sequence length="263" mass="28194">MLISSSAHIARGSVIEPGAVIGAQVYIGPFCVITAGVEIGEGTVIASHVVINGQTRIGRNNSIGRYSSIGEVNQDLKYAGEATDVVIGDRNHIGEKATIHRGTVQGRGRTAIGHDNRILNSVHIGHDCVIGNGTLIGNNSGLAGHVELDDAVQIGVMCAIHQFCILGAYAQIADRSGVVQDVPPFVCASGNHALPTGFNQSAVAFLAADIQQQQEIRTFYDRIYHLAMPFDEAKKEAARLAIHYPLLRLFDQFFSRSTRGIIR</sequence>
<protein>
    <submittedName>
        <fullName evidence="7">Acyl-[acyl-carrier-protein]--UDP-N-acetylglucosamine O-acyltransferase</fullName>
    </submittedName>
</protein>
<dbReference type="InterPro" id="IPR029098">
    <property type="entry name" value="Acetyltransf_C"/>
</dbReference>
<dbReference type="AlphaFoldDB" id="A0A1S8CKJ5"/>
<dbReference type="InterPro" id="IPR037157">
    <property type="entry name" value="Acetyltransf_C_sf"/>
</dbReference>
<dbReference type="NCBIfam" id="TIGR01852">
    <property type="entry name" value="lipid_A_lpxA"/>
    <property type="match status" value="1"/>
</dbReference>
<dbReference type="SUPFAM" id="SSF51161">
    <property type="entry name" value="Trimeric LpxA-like enzymes"/>
    <property type="match status" value="1"/>
</dbReference>
<feature type="domain" description="UDP N-acetylglucosamine O-acyltransferase C-terminal" evidence="6">
    <location>
        <begin position="181"/>
        <end position="262"/>
    </location>
</feature>
<accession>A0A1S8CKJ5</accession>
<keyword evidence="1" id="KW-0444">Lipid biosynthesis</keyword>
<dbReference type="NCBIfam" id="NF003657">
    <property type="entry name" value="PRK05289.1"/>
    <property type="match status" value="1"/>
</dbReference>
<dbReference type="InterPro" id="IPR011004">
    <property type="entry name" value="Trimer_LpxA-like_sf"/>
</dbReference>
<dbReference type="InterPro" id="IPR001451">
    <property type="entry name" value="Hexapep"/>
</dbReference>
<evidence type="ECO:0000256" key="5">
    <source>
        <dbReference type="ARBA" id="ARBA00023315"/>
    </source>
</evidence>
<dbReference type="Pfam" id="PF00132">
    <property type="entry name" value="Hexapep"/>
    <property type="match status" value="2"/>
</dbReference>
<dbReference type="GO" id="GO:0016020">
    <property type="term" value="C:membrane"/>
    <property type="evidence" value="ECO:0007669"/>
    <property type="project" value="GOC"/>
</dbReference>
<evidence type="ECO:0000256" key="4">
    <source>
        <dbReference type="ARBA" id="ARBA00023098"/>
    </source>
</evidence>